<organism evidence="1">
    <name type="scientific">Brassica oleracea</name>
    <name type="common">Wild cabbage</name>
    <dbReference type="NCBI Taxonomy" id="3712"/>
    <lineage>
        <taxon>Eukaryota</taxon>
        <taxon>Viridiplantae</taxon>
        <taxon>Streptophyta</taxon>
        <taxon>Embryophyta</taxon>
        <taxon>Tracheophyta</taxon>
        <taxon>Spermatophyta</taxon>
        <taxon>Magnoliopsida</taxon>
        <taxon>eudicotyledons</taxon>
        <taxon>Gunneridae</taxon>
        <taxon>Pentapetalae</taxon>
        <taxon>rosids</taxon>
        <taxon>malvids</taxon>
        <taxon>Brassicales</taxon>
        <taxon>Brassicaceae</taxon>
        <taxon>Brassiceae</taxon>
        <taxon>Brassica</taxon>
    </lineage>
</organism>
<dbReference type="EMBL" id="LR031872">
    <property type="protein sequence ID" value="VDC93692.1"/>
    <property type="molecule type" value="Genomic_DNA"/>
</dbReference>
<sequence length="90" mass="10249">MLPIMETCGALKCRNVTDSHNRRWLRRLSALIFPRVAAREVGPTGSKCYVDAAREARVGVVVSTKHLIGTLQKYEDHLFHCVTYLFIFTL</sequence>
<evidence type="ECO:0000313" key="1">
    <source>
        <dbReference type="EMBL" id="VDC93692.1"/>
    </source>
</evidence>
<protein>
    <submittedName>
        <fullName evidence="1">Uncharacterized protein</fullName>
    </submittedName>
</protein>
<reference evidence="1" key="1">
    <citation type="submission" date="2018-11" db="EMBL/GenBank/DDBJ databases">
        <authorList>
            <consortium name="Genoscope - CEA"/>
            <person name="William W."/>
        </authorList>
    </citation>
    <scope>NUCLEOTIDE SEQUENCE</scope>
</reference>
<dbReference type="AlphaFoldDB" id="A0A3P6AM52"/>
<proteinExistence type="predicted"/>
<gene>
    <name evidence="1" type="ORF">BOLC3T17034H</name>
</gene>
<name>A0A3P6AM52_BRAOL</name>
<accession>A0A3P6AM52</accession>